<protein>
    <submittedName>
        <fullName evidence="1">Uncharacterized protein</fullName>
    </submittedName>
</protein>
<name>A0A1C7MA73_GRIFR</name>
<gene>
    <name evidence="1" type="ORF">A0H81_06150</name>
</gene>
<comment type="caution">
    <text evidence="1">The sequence shown here is derived from an EMBL/GenBank/DDBJ whole genome shotgun (WGS) entry which is preliminary data.</text>
</comment>
<sequence>MASRYITVSFLTTEKPRMSCKKFIERRIIRAWKSVSQMTRKNQRASILPEDFVILTAKRRSIRFAETRCCPSSRRLHHPTNRIITHTHYPT</sequence>
<organism evidence="1 2">
    <name type="scientific">Grifola frondosa</name>
    <name type="common">Maitake</name>
    <name type="synonym">Polyporus frondosus</name>
    <dbReference type="NCBI Taxonomy" id="5627"/>
    <lineage>
        <taxon>Eukaryota</taxon>
        <taxon>Fungi</taxon>
        <taxon>Dikarya</taxon>
        <taxon>Basidiomycota</taxon>
        <taxon>Agaricomycotina</taxon>
        <taxon>Agaricomycetes</taxon>
        <taxon>Polyporales</taxon>
        <taxon>Grifolaceae</taxon>
        <taxon>Grifola</taxon>
    </lineage>
</organism>
<dbReference type="AlphaFoldDB" id="A0A1C7MA73"/>
<proteinExistence type="predicted"/>
<dbReference type="OMA" id="FAETRCC"/>
<accession>A0A1C7MA73</accession>
<evidence type="ECO:0000313" key="1">
    <source>
        <dbReference type="EMBL" id="OBZ73497.1"/>
    </source>
</evidence>
<keyword evidence="2" id="KW-1185">Reference proteome</keyword>
<evidence type="ECO:0000313" key="2">
    <source>
        <dbReference type="Proteomes" id="UP000092993"/>
    </source>
</evidence>
<dbReference type="EMBL" id="LUGG01000006">
    <property type="protein sequence ID" value="OBZ73497.1"/>
    <property type="molecule type" value="Genomic_DNA"/>
</dbReference>
<dbReference type="Proteomes" id="UP000092993">
    <property type="component" value="Unassembled WGS sequence"/>
</dbReference>
<reference evidence="1 2" key="1">
    <citation type="submission" date="2016-03" db="EMBL/GenBank/DDBJ databases">
        <title>Whole genome sequencing of Grifola frondosa 9006-11.</title>
        <authorList>
            <person name="Min B."/>
            <person name="Park H."/>
            <person name="Kim J.-G."/>
            <person name="Cho H."/>
            <person name="Oh Y.-L."/>
            <person name="Kong W.-S."/>
            <person name="Choi I.-G."/>
        </authorList>
    </citation>
    <scope>NUCLEOTIDE SEQUENCE [LARGE SCALE GENOMIC DNA]</scope>
    <source>
        <strain evidence="1 2">9006-11</strain>
    </source>
</reference>
<dbReference type="OrthoDB" id="2864141at2759"/>